<dbReference type="KEGG" id="cpra:CPter91_3244"/>
<protein>
    <submittedName>
        <fullName evidence="1">Uncharacterized protein</fullName>
    </submittedName>
</protein>
<organism evidence="1 2">
    <name type="scientific">Collimonas pratensis</name>
    <dbReference type="NCBI Taxonomy" id="279113"/>
    <lineage>
        <taxon>Bacteria</taxon>
        <taxon>Pseudomonadati</taxon>
        <taxon>Pseudomonadota</taxon>
        <taxon>Betaproteobacteria</taxon>
        <taxon>Burkholderiales</taxon>
        <taxon>Oxalobacteraceae</taxon>
        <taxon>Collimonas</taxon>
    </lineage>
</organism>
<dbReference type="AlphaFoldDB" id="A0A127Q6B9"/>
<evidence type="ECO:0000313" key="2">
    <source>
        <dbReference type="Proteomes" id="UP000074561"/>
    </source>
</evidence>
<sequence length="60" mass="6709">MSNFCTGKFLNFAAKTKPITVLPKAYLLKNLRDGLDQISEKYATKKSSFSINIQTFFASA</sequence>
<name>A0A127Q6B9_9BURK</name>
<proteinExistence type="predicted"/>
<evidence type="ECO:0000313" key="1">
    <source>
        <dbReference type="EMBL" id="AMP05573.1"/>
    </source>
</evidence>
<accession>A0A127Q6B9</accession>
<dbReference type="EMBL" id="CP013234">
    <property type="protein sequence ID" value="AMP05573.1"/>
    <property type="molecule type" value="Genomic_DNA"/>
</dbReference>
<reference evidence="1 2" key="1">
    <citation type="submission" date="2015-11" db="EMBL/GenBank/DDBJ databases">
        <title>Exploring the genomic traits of fungus-feeding bacterial genus Collimonas.</title>
        <authorList>
            <person name="Song C."/>
            <person name="Schmidt R."/>
            <person name="de Jager V."/>
            <person name="Krzyzanowska D."/>
            <person name="Jongedijk E."/>
            <person name="Cankar K."/>
            <person name="Beekwilder J."/>
            <person name="van Veen A."/>
            <person name="de Boer W."/>
            <person name="van Veen J.A."/>
            <person name="Garbeva P."/>
        </authorList>
    </citation>
    <scope>NUCLEOTIDE SEQUENCE [LARGE SCALE GENOMIC DNA]</scope>
    <source>
        <strain evidence="1 2">Ter91</strain>
    </source>
</reference>
<dbReference type="Proteomes" id="UP000074561">
    <property type="component" value="Chromosome"/>
</dbReference>
<gene>
    <name evidence="1" type="ORF">CPter91_3244</name>
</gene>
<dbReference type="PATRIC" id="fig|279113.9.peg.3202"/>